<gene>
    <name evidence="4" type="ORF">GWO12_14400</name>
</gene>
<evidence type="ECO:0000259" key="3">
    <source>
        <dbReference type="SMART" id="SM00382"/>
    </source>
</evidence>
<evidence type="ECO:0000256" key="1">
    <source>
        <dbReference type="SAM" id="Coils"/>
    </source>
</evidence>
<dbReference type="InterPro" id="IPR003593">
    <property type="entry name" value="AAA+_ATPase"/>
</dbReference>
<dbReference type="Gene3D" id="1.10.287.510">
    <property type="entry name" value="Helix hairpin bin"/>
    <property type="match status" value="1"/>
</dbReference>
<feature type="coiled-coil region" evidence="1">
    <location>
        <begin position="182"/>
        <end position="216"/>
    </location>
</feature>
<dbReference type="PANTHER" id="PTHR32114:SF2">
    <property type="entry name" value="ABC TRANSPORTER ABCH.3"/>
    <property type="match status" value="1"/>
</dbReference>
<evidence type="ECO:0000313" key="4">
    <source>
        <dbReference type="EMBL" id="NIR76281.1"/>
    </source>
</evidence>
<feature type="coiled-coil region" evidence="1">
    <location>
        <begin position="518"/>
        <end position="638"/>
    </location>
</feature>
<keyword evidence="1" id="KW-0175">Coiled coil</keyword>
<reference evidence="4 5" key="1">
    <citation type="submission" date="2020-01" db="EMBL/GenBank/DDBJ databases">
        <title>Genomes assembled from Gulf of Kutch pelagic sediment metagenomes.</title>
        <authorList>
            <person name="Chandrashekar M."/>
            <person name="Mahajan M.S."/>
            <person name="Dave K.J."/>
            <person name="Vatsa P."/>
            <person name="Nathani N.M."/>
        </authorList>
    </citation>
    <scope>NUCLEOTIDE SEQUENCE [LARGE SCALE GENOMIC DNA]</scope>
    <source>
        <strain evidence="4">KS3-K002</strain>
    </source>
</reference>
<dbReference type="Pfam" id="PF13476">
    <property type="entry name" value="AAA_23"/>
    <property type="match status" value="1"/>
</dbReference>
<dbReference type="GO" id="GO:0006302">
    <property type="term" value="P:double-strand break repair"/>
    <property type="evidence" value="ECO:0007669"/>
    <property type="project" value="InterPro"/>
</dbReference>
<dbReference type="SUPFAM" id="SSF52540">
    <property type="entry name" value="P-loop containing nucleoside triphosphate hydrolases"/>
    <property type="match status" value="1"/>
</dbReference>
<feature type="coiled-coil region" evidence="1">
    <location>
        <begin position="255"/>
        <end position="399"/>
    </location>
</feature>
<organism evidence="4 5">
    <name type="scientific">Candidatus Kutchimonas denitrificans</name>
    <dbReference type="NCBI Taxonomy" id="3056748"/>
    <lineage>
        <taxon>Bacteria</taxon>
        <taxon>Pseudomonadati</taxon>
        <taxon>Gemmatimonadota</taxon>
        <taxon>Gemmatimonadia</taxon>
        <taxon>Candidatus Palauibacterales</taxon>
        <taxon>Candidatus Palauibacteraceae</taxon>
        <taxon>Candidatus Kutchimonas</taxon>
    </lineage>
</organism>
<evidence type="ECO:0000256" key="2">
    <source>
        <dbReference type="SAM" id="MobiDB-lite"/>
    </source>
</evidence>
<name>A0AAE4ZC16_9BACT</name>
<dbReference type="PANTHER" id="PTHR32114">
    <property type="entry name" value="ABC TRANSPORTER ABCH.3"/>
    <property type="match status" value="1"/>
</dbReference>
<protein>
    <submittedName>
        <fullName evidence="4">SMC family ATPase</fullName>
    </submittedName>
</protein>
<accession>A0AAE4ZC16</accession>
<dbReference type="SMART" id="SM00382">
    <property type="entry name" value="AAA"/>
    <property type="match status" value="1"/>
</dbReference>
<feature type="region of interest" description="Disordered" evidence="2">
    <location>
        <begin position="793"/>
        <end position="816"/>
    </location>
</feature>
<evidence type="ECO:0000313" key="5">
    <source>
        <dbReference type="Proteomes" id="UP000702544"/>
    </source>
</evidence>
<dbReference type="InterPro" id="IPR027417">
    <property type="entry name" value="P-loop_NTPase"/>
</dbReference>
<proteinExistence type="predicted"/>
<dbReference type="Pfam" id="PF13558">
    <property type="entry name" value="SbcC_Walker_B"/>
    <property type="match status" value="1"/>
</dbReference>
<dbReference type="EMBL" id="JAACAK010000120">
    <property type="protein sequence ID" value="NIR76281.1"/>
    <property type="molecule type" value="Genomic_DNA"/>
</dbReference>
<feature type="domain" description="AAA+ ATPase" evidence="3">
    <location>
        <begin position="22"/>
        <end position="788"/>
    </location>
</feature>
<dbReference type="AlphaFoldDB" id="A0AAE4ZC16"/>
<dbReference type="Proteomes" id="UP000702544">
    <property type="component" value="Unassembled WGS sequence"/>
</dbReference>
<feature type="compositionally biased region" description="Acidic residues" evidence="2">
    <location>
        <begin position="807"/>
        <end position="816"/>
    </location>
</feature>
<dbReference type="InterPro" id="IPR038729">
    <property type="entry name" value="Rad50/SbcC_AAA"/>
</dbReference>
<comment type="caution">
    <text evidence="4">The sequence shown here is derived from an EMBL/GenBank/DDBJ whole genome shotgun (WGS) entry which is preliminary data.</text>
</comment>
<sequence>MRLLRVTLENFRQHPDTQLELRSGLTGIIGPNGSGKTTILEAIAWAIYGTQAIRGTKDTLRFNRAPGRSLVRAELEFELRGERLRVVRSPKTAELYRSETPEPIAAGTTEVTRQLTRRLGMTRREFYNTYFTGQKQLQVLAGMGPTDRARFLSQVLGYERLRAAQDLVGGQRKVLRGQVEELTRALGDREKLEADREAAEERLKDANAALGAAETRSGEAAAGFADVEPLWTELQEKRERHQDLSGELRILGTRLERVIKDEKETEAELARLADAAGELERLRAEAAPLSALREEESKLRELADAEARRQALTRQLEEQRERVVALSKRIAEQEKNARDRDELKEKLAEQEAECERLEKKREEAAASWQRDKQEVNAQLRILLDQAKELEEQIEGLEKEGPDGTCPTCRRPLGAEYEEVLTLVRNQYEEVVQDGKWYRKREKQLESEPAEVAEARERLARSRQGLERLVSKLADAESALAQTASLKSELGAEEERARKLAGAVAALPDGYDADRHAEVRRGIERLSELEKKITQLETRLERRPQLRSEMAEAQEEERQIRAQIEELEASREGLAFSEEEYREVGAKFEAARVTLEAARLDVERARTELEGARAGAEAARMAEKEHRQLEASITAREKELRLHNDLYRALGELRHELNDRVRPELSEIASVFLAELTDGRYNRLEIGPDYDVVVLDEGDEKPVISGGEEDLANLVLRLAISQMIADRAGQTLSLLIFDEVFGGLDDQRRESVVRLLQRLQDRFEQVILITHIESIRDGMDQVVRVAYEESTGASVVRDESPDASAGEPELEDLALTT</sequence>
<dbReference type="Gene3D" id="3.40.50.300">
    <property type="entry name" value="P-loop containing nucleotide triphosphate hydrolases"/>
    <property type="match status" value="2"/>
</dbReference>
<dbReference type="GO" id="GO:0016887">
    <property type="term" value="F:ATP hydrolysis activity"/>
    <property type="evidence" value="ECO:0007669"/>
    <property type="project" value="InterPro"/>
</dbReference>